<dbReference type="InterPro" id="IPR041373">
    <property type="entry name" value="RT_RNaseH"/>
</dbReference>
<dbReference type="Pfam" id="PF17917">
    <property type="entry name" value="RT_RNaseH"/>
    <property type="match status" value="1"/>
</dbReference>
<keyword evidence="3" id="KW-0540">Nuclease</keyword>
<evidence type="ECO:0000256" key="1">
    <source>
        <dbReference type="ARBA" id="ARBA00022679"/>
    </source>
</evidence>
<protein>
    <recommendedName>
        <fullName evidence="7">Reverse transcriptase RNase H-like domain-containing protein</fullName>
    </recommendedName>
</protein>
<dbReference type="GO" id="GO:0003964">
    <property type="term" value="F:RNA-directed DNA polymerase activity"/>
    <property type="evidence" value="ECO:0007669"/>
    <property type="project" value="UniProtKB-KW"/>
</dbReference>
<evidence type="ECO:0000259" key="7">
    <source>
        <dbReference type="Pfam" id="PF17917"/>
    </source>
</evidence>
<evidence type="ECO:0000256" key="5">
    <source>
        <dbReference type="ARBA" id="ARBA00022801"/>
    </source>
</evidence>
<organism evidence="8">
    <name type="scientific">Octopus bimaculoides</name>
    <name type="common">California two-spotted octopus</name>
    <dbReference type="NCBI Taxonomy" id="37653"/>
    <lineage>
        <taxon>Eukaryota</taxon>
        <taxon>Metazoa</taxon>
        <taxon>Spiralia</taxon>
        <taxon>Lophotrochozoa</taxon>
        <taxon>Mollusca</taxon>
        <taxon>Cephalopoda</taxon>
        <taxon>Coleoidea</taxon>
        <taxon>Octopodiformes</taxon>
        <taxon>Octopoda</taxon>
        <taxon>Incirrata</taxon>
        <taxon>Octopodidae</taxon>
        <taxon>Octopus</taxon>
    </lineage>
</organism>
<keyword evidence="5" id="KW-0378">Hydrolase</keyword>
<keyword evidence="2" id="KW-0548">Nucleotidyltransferase</keyword>
<sequence>MQHLDVYLETTKYPIEVFTDHNPLTFLHKTKNKNQRLMRWSLSLQEFHLNIQLIRGKDDIIAGAPSRVNLLNL</sequence>
<keyword evidence="6" id="KW-0695">RNA-directed DNA polymerase</keyword>
<dbReference type="SUPFAM" id="SSF56672">
    <property type="entry name" value="DNA/RNA polymerases"/>
    <property type="match status" value="1"/>
</dbReference>
<name>A0A0L8GKD0_OCTBM</name>
<reference evidence="8" key="1">
    <citation type="submission" date="2015-07" db="EMBL/GenBank/DDBJ databases">
        <title>MeaNS - Measles Nucleotide Surveillance Program.</title>
        <authorList>
            <person name="Tran T."/>
            <person name="Druce J."/>
        </authorList>
    </citation>
    <scope>NUCLEOTIDE SEQUENCE</scope>
    <source>
        <strain evidence="8">UCB-OBI-ISO-001</strain>
        <tissue evidence="8">Gonad</tissue>
    </source>
</reference>
<accession>A0A0L8GKD0</accession>
<dbReference type="AlphaFoldDB" id="A0A0L8GKD0"/>
<keyword evidence="4" id="KW-0255">Endonuclease</keyword>
<feature type="domain" description="Reverse transcriptase RNase H-like" evidence="7">
    <location>
        <begin position="1"/>
        <end position="47"/>
    </location>
</feature>
<evidence type="ECO:0000256" key="6">
    <source>
        <dbReference type="ARBA" id="ARBA00022918"/>
    </source>
</evidence>
<dbReference type="InterPro" id="IPR043502">
    <property type="entry name" value="DNA/RNA_pol_sf"/>
</dbReference>
<evidence type="ECO:0000256" key="3">
    <source>
        <dbReference type="ARBA" id="ARBA00022722"/>
    </source>
</evidence>
<evidence type="ECO:0000256" key="2">
    <source>
        <dbReference type="ARBA" id="ARBA00022695"/>
    </source>
</evidence>
<keyword evidence="1" id="KW-0808">Transferase</keyword>
<dbReference type="GO" id="GO:0016787">
    <property type="term" value="F:hydrolase activity"/>
    <property type="evidence" value="ECO:0007669"/>
    <property type="project" value="UniProtKB-KW"/>
</dbReference>
<evidence type="ECO:0000313" key="8">
    <source>
        <dbReference type="EMBL" id="KOF77319.1"/>
    </source>
</evidence>
<dbReference type="GO" id="GO:0004519">
    <property type="term" value="F:endonuclease activity"/>
    <property type="evidence" value="ECO:0007669"/>
    <property type="project" value="UniProtKB-KW"/>
</dbReference>
<proteinExistence type="predicted"/>
<gene>
    <name evidence="8" type="ORF">OCBIM_22032245mg</name>
</gene>
<dbReference type="EMBL" id="KQ421494">
    <property type="protein sequence ID" value="KOF77319.1"/>
    <property type="molecule type" value="Genomic_DNA"/>
</dbReference>
<evidence type="ECO:0000256" key="4">
    <source>
        <dbReference type="ARBA" id="ARBA00022759"/>
    </source>
</evidence>